<dbReference type="RefSeq" id="WP_204917489.1">
    <property type="nucleotide sequence ID" value="NZ_BAAAQP010000002.1"/>
</dbReference>
<keyword evidence="9" id="KW-1185">Reference proteome</keyword>
<comment type="function">
    <text evidence="6">Catalyzes the formation of acetyl phosphate from acetate and ATP. Can also catalyze the reverse reaction.</text>
</comment>
<keyword evidence="6" id="KW-0963">Cytoplasm</keyword>
<keyword evidence="6" id="KW-0460">Magnesium</keyword>
<sequence length="408" mass="42991">MVERAGTVLVINSGSSSLKYQLTTPTTGAVLAWGLVERIGESSGRLTHHAGDEEFSVERTVENHDQALTDARQMFDEHGPQLEDAGIIAVGHRVVHGGATFAEPVVIDDRVIAKIEELVPLAPLHNPPALAGIAAARRLLPDVPHVAVFDTAFFAGLPAAAATYAIPPELAAKHHIRRYGFHGTSHRFVSESAARLLGRDPAAADLTQIVLHLGNGCSASAIRAGRAVETSMGLTPLQGLVMGTRSGDVDPGLHAYLYAKGMSMAEIDQLLNKESGLKGLAGVNDFRELQELCTAGDEAARLAFDIYVHRIKLYVGGYLAVLGSVEMLAFTAGVGQNSPEVRAAAIDGLDRLGITIDPELNQQRASGPRTISPAGASTSVLVIPTNEELAIARDAAAFAPRPEPDSAP</sequence>
<evidence type="ECO:0000256" key="7">
    <source>
        <dbReference type="RuleBase" id="RU003835"/>
    </source>
</evidence>
<dbReference type="HAMAP" id="MF_00020">
    <property type="entry name" value="Acetate_kinase"/>
    <property type="match status" value="1"/>
</dbReference>
<dbReference type="EC" id="2.7.2.1" evidence="6"/>
<dbReference type="InterPro" id="IPR023865">
    <property type="entry name" value="Aliphatic_acid_kinase_CS"/>
</dbReference>
<keyword evidence="5 6" id="KW-0067">ATP-binding</keyword>
<evidence type="ECO:0000256" key="3">
    <source>
        <dbReference type="ARBA" id="ARBA00022741"/>
    </source>
</evidence>
<feature type="binding site" evidence="6">
    <location>
        <position position="12"/>
    </location>
    <ligand>
        <name>Mg(2+)</name>
        <dbReference type="ChEBI" id="CHEBI:18420"/>
    </ligand>
</feature>
<evidence type="ECO:0000256" key="1">
    <source>
        <dbReference type="ARBA" id="ARBA00008748"/>
    </source>
</evidence>
<dbReference type="SUPFAM" id="SSF53067">
    <property type="entry name" value="Actin-like ATPase domain"/>
    <property type="match status" value="2"/>
</dbReference>
<dbReference type="InterPro" id="IPR043129">
    <property type="entry name" value="ATPase_NBD"/>
</dbReference>
<evidence type="ECO:0000313" key="9">
    <source>
        <dbReference type="Proteomes" id="UP000704762"/>
    </source>
</evidence>
<dbReference type="GO" id="GO:0008776">
    <property type="term" value="F:acetate kinase activity"/>
    <property type="evidence" value="ECO:0007669"/>
    <property type="project" value="UniProtKB-EC"/>
</dbReference>
<dbReference type="Gene3D" id="3.30.420.40">
    <property type="match status" value="2"/>
</dbReference>
<dbReference type="CDD" id="cd24010">
    <property type="entry name" value="ASKHA_NBD_AcK_PK"/>
    <property type="match status" value="1"/>
</dbReference>
<comment type="pathway">
    <text evidence="6">Metabolic intermediate biosynthesis; acetyl-CoA biosynthesis; acetyl-CoA from acetate: step 1/2.</text>
</comment>
<comment type="similarity">
    <text evidence="1 6 7">Belongs to the acetokinase family.</text>
</comment>
<dbReference type="Proteomes" id="UP000704762">
    <property type="component" value="Unassembled WGS sequence"/>
</dbReference>
<feature type="active site" description="Proton donor/acceptor" evidence="6">
    <location>
        <position position="150"/>
    </location>
</feature>
<evidence type="ECO:0000313" key="8">
    <source>
        <dbReference type="EMBL" id="MBM7799008.1"/>
    </source>
</evidence>
<comment type="catalytic activity">
    <reaction evidence="6">
        <text>acetate + ATP = acetyl phosphate + ADP</text>
        <dbReference type="Rhea" id="RHEA:11352"/>
        <dbReference type="ChEBI" id="CHEBI:22191"/>
        <dbReference type="ChEBI" id="CHEBI:30089"/>
        <dbReference type="ChEBI" id="CHEBI:30616"/>
        <dbReference type="ChEBI" id="CHEBI:456216"/>
        <dbReference type="EC" id="2.7.2.1"/>
    </reaction>
</comment>
<dbReference type="NCBIfam" id="TIGR00016">
    <property type="entry name" value="ackA"/>
    <property type="match status" value="1"/>
</dbReference>
<dbReference type="InterPro" id="IPR000890">
    <property type="entry name" value="Aliphatic_acid_kin_short-chain"/>
</dbReference>
<dbReference type="EMBL" id="JAFBCF010000001">
    <property type="protein sequence ID" value="MBM7799008.1"/>
    <property type="molecule type" value="Genomic_DNA"/>
</dbReference>
<dbReference type="InterPro" id="IPR004372">
    <property type="entry name" value="Ac/propionate_kinase"/>
</dbReference>
<organism evidence="8 9">
    <name type="scientific">Microlunatus panaciterrae</name>
    <dbReference type="NCBI Taxonomy" id="400768"/>
    <lineage>
        <taxon>Bacteria</taxon>
        <taxon>Bacillati</taxon>
        <taxon>Actinomycetota</taxon>
        <taxon>Actinomycetes</taxon>
        <taxon>Propionibacteriales</taxon>
        <taxon>Propionibacteriaceae</taxon>
        <taxon>Microlunatus</taxon>
    </lineage>
</organism>
<keyword evidence="6" id="KW-0479">Metal-binding</keyword>
<feature type="binding site" evidence="6">
    <location>
        <position position="19"/>
    </location>
    <ligand>
        <name>ATP</name>
        <dbReference type="ChEBI" id="CHEBI:30616"/>
    </ligand>
</feature>
<feature type="binding site" evidence="6">
    <location>
        <position position="387"/>
    </location>
    <ligand>
        <name>Mg(2+)</name>
        <dbReference type="ChEBI" id="CHEBI:18420"/>
    </ligand>
</feature>
<feature type="binding site" evidence="6">
    <location>
        <begin position="285"/>
        <end position="287"/>
    </location>
    <ligand>
        <name>ATP</name>
        <dbReference type="ChEBI" id="CHEBI:30616"/>
    </ligand>
</feature>
<name>A0ABS2RK20_9ACTN</name>
<feature type="site" description="Transition state stabilizer" evidence="6">
    <location>
        <position position="182"/>
    </location>
</feature>
<comment type="caution">
    <text evidence="6">Lacks conserved residue(s) required for the propagation of feature annotation.</text>
</comment>
<keyword evidence="3 6" id="KW-0547">Nucleotide-binding</keyword>
<reference evidence="8 9" key="1">
    <citation type="submission" date="2021-01" db="EMBL/GenBank/DDBJ databases">
        <title>Sequencing the genomes of 1000 actinobacteria strains.</title>
        <authorList>
            <person name="Klenk H.-P."/>
        </authorList>
    </citation>
    <scope>NUCLEOTIDE SEQUENCE [LARGE SCALE GENOMIC DNA]</scope>
    <source>
        <strain evidence="8 9">DSM 18662</strain>
    </source>
</reference>
<evidence type="ECO:0000256" key="4">
    <source>
        <dbReference type="ARBA" id="ARBA00022777"/>
    </source>
</evidence>
<dbReference type="PIRSF" id="PIRSF000722">
    <property type="entry name" value="Acetate_prop_kin"/>
    <property type="match status" value="1"/>
</dbReference>
<keyword evidence="4 6" id="KW-0418">Kinase</keyword>
<feature type="binding site" evidence="6">
    <location>
        <begin position="212"/>
        <end position="216"/>
    </location>
    <ligand>
        <name>ATP</name>
        <dbReference type="ChEBI" id="CHEBI:30616"/>
    </ligand>
</feature>
<dbReference type="PANTHER" id="PTHR21060">
    <property type="entry name" value="ACETATE KINASE"/>
    <property type="match status" value="1"/>
</dbReference>
<dbReference type="PROSITE" id="PS01076">
    <property type="entry name" value="ACETATE_KINASE_2"/>
    <property type="match status" value="1"/>
</dbReference>
<comment type="subcellular location">
    <subcellularLocation>
        <location evidence="6">Cytoplasm</location>
    </subcellularLocation>
</comment>
<comment type="cofactor">
    <cofactor evidence="6">
        <name>Mg(2+)</name>
        <dbReference type="ChEBI" id="CHEBI:18420"/>
    </cofactor>
    <cofactor evidence="6">
        <name>Mn(2+)</name>
        <dbReference type="ChEBI" id="CHEBI:29035"/>
    </cofactor>
    <text evidence="6">Mg(2+). Can also accept Mn(2+).</text>
</comment>
<evidence type="ECO:0000256" key="6">
    <source>
        <dbReference type="HAMAP-Rule" id="MF_00020"/>
    </source>
</evidence>
<comment type="subunit">
    <text evidence="6">Homodimer.</text>
</comment>
<feature type="binding site" evidence="6">
    <location>
        <position position="93"/>
    </location>
    <ligand>
        <name>substrate</name>
    </ligand>
</feature>
<protein>
    <recommendedName>
        <fullName evidence="6">Acetate kinase</fullName>
        <ecNumber evidence="6">2.7.2.1</ecNumber>
    </recommendedName>
    <alternativeName>
        <fullName evidence="6">Acetokinase</fullName>
    </alternativeName>
</protein>
<dbReference type="Pfam" id="PF00871">
    <property type="entry name" value="Acetate_kinase"/>
    <property type="match status" value="1"/>
</dbReference>
<dbReference type="PROSITE" id="PS01075">
    <property type="entry name" value="ACETATE_KINASE_1"/>
    <property type="match status" value="1"/>
</dbReference>
<keyword evidence="2 6" id="KW-0808">Transferase</keyword>
<accession>A0ABS2RK20</accession>
<evidence type="ECO:0000256" key="5">
    <source>
        <dbReference type="ARBA" id="ARBA00022840"/>
    </source>
</evidence>
<comment type="caution">
    <text evidence="8">The sequence shown here is derived from an EMBL/GenBank/DDBJ whole genome shotgun (WGS) entry which is preliminary data.</text>
</comment>
<feature type="site" description="Transition state stabilizer" evidence="6">
    <location>
        <position position="245"/>
    </location>
</feature>
<dbReference type="PANTHER" id="PTHR21060:SF15">
    <property type="entry name" value="ACETATE KINASE-RELATED"/>
    <property type="match status" value="1"/>
</dbReference>
<gene>
    <name evidence="6" type="primary">ackA</name>
    <name evidence="8" type="ORF">JOE57_001929</name>
</gene>
<evidence type="ECO:0000256" key="2">
    <source>
        <dbReference type="ARBA" id="ARBA00022679"/>
    </source>
</evidence>
<proteinExistence type="inferred from homology"/>
<dbReference type="PRINTS" id="PR00471">
    <property type="entry name" value="ACETATEKNASE"/>
</dbReference>